<dbReference type="SUPFAM" id="SSF52283">
    <property type="entry name" value="Formate/glycerate dehydrogenase catalytic domain-like"/>
    <property type="match status" value="1"/>
</dbReference>
<dbReference type="Proteomes" id="UP000639973">
    <property type="component" value="Unassembled WGS sequence"/>
</dbReference>
<keyword evidence="7" id="KW-1185">Reference proteome</keyword>
<dbReference type="Gene3D" id="3.40.50.720">
    <property type="entry name" value="NAD(P)-binding Rossmann-like Domain"/>
    <property type="match status" value="2"/>
</dbReference>
<name>A0ABQ2GF45_9DEIO</name>
<dbReference type="Pfam" id="PF00389">
    <property type="entry name" value="2-Hacid_dh"/>
    <property type="match status" value="1"/>
</dbReference>
<dbReference type="InterPro" id="IPR006140">
    <property type="entry name" value="D-isomer_DH_NAD-bd"/>
</dbReference>
<comment type="caution">
    <text evidence="6">The sequence shown here is derived from an EMBL/GenBank/DDBJ whole genome shotgun (WGS) entry which is preliminary data.</text>
</comment>
<dbReference type="SUPFAM" id="SSF51735">
    <property type="entry name" value="NAD(P)-binding Rossmann-fold domains"/>
    <property type="match status" value="1"/>
</dbReference>
<reference evidence="7" key="1">
    <citation type="journal article" date="2019" name="Int. J. Syst. Evol. Microbiol.">
        <title>The Global Catalogue of Microorganisms (GCM) 10K type strain sequencing project: providing services to taxonomists for standard genome sequencing and annotation.</title>
        <authorList>
            <consortium name="The Broad Institute Genomics Platform"/>
            <consortium name="The Broad Institute Genome Sequencing Center for Infectious Disease"/>
            <person name="Wu L."/>
            <person name="Ma J."/>
        </authorList>
    </citation>
    <scope>NUCLEOTIDE SEQUENCE [LARGE SCALE GENOMIC DNA]</scope>
    <source>
        <strain evidence="7">JCM 15442</strain>
    </source>
</reference>
<evidence type="ECO:0000256" key="3">
    <source>
        <dbReference type="RuleBase" id="RU003719"/>
    </source>
</evidence>
<evidence type="ECO:0000256" key="2">
    <source>
        <dbReference type="ARBA" id="ARBA00023027"/>
    </source>
</evidence>
<evidence type="ECO:0000313" key="7">
    <source>
        <dbReference type="Proteomes" id="UP000639973"/>
    </source>
</evidence>
<feature type="domain" description="D-isomer specific 2-hydroxyacid dehydrogenase catalytic" evidence="4">
    <location>
        <begin position="34"/>
        <end position="309"/>
    </location>
</feature>
<dbReference type="RefSeq" id="WP_229723711.1">
    <property type="nucleotide sequence ID" value="NZ_BMOL01000020.1"/>
</dbReference>
<evidence type="ECO:0000313" key="6">
    <source>
        <dbReference type="EMBL" id="GGL91480.1"/>
    </source>
</evidence>
<sequence length="319" mass="34430">MTAQRDIVVMTPRLPFLLGELRRDYRVHAYWEADQLGSFFKQARQARAIVTNGVVGCPREVVDALPNLGLICVGGVGLDAVDVAHARERGIQVTTTPGVLTADVADQAVALLLAASRQLLRGDRSIREGGWERGEDLPLTRRVSGKRAGIVGLGEIGKAIARRLSAFDMPVAYTGRREQPQQPYRFVADVLQLAREVEVLVVSSRGGEDTRHLIGVNVLEALGPQGILINIARGSVVDEEALIASLQSGKIGAAGLDVFSDEPNVPAVLKALDNAILSPHAATRTVESRQDISRIVLANLEAFFAGQPLFTALPMKRQR</sequence>
<protein>
    <submittedName>
        <fullName evidence="6">Dihydrofolate reductase</fullName>
    </submittedName>
</protein>
<evidence type="ECO:0000259" key="5">
    <source>
        <dbReference type="Pfam" id="PF02826"/>
    </source>
</evidence>
<dbReference type="EMBL" id="BMOL01000020">
    <property type="protein sequence ID" value="GGL91480.1"/>
    <property type="molecule type" value="Genomic_DNA"/>
</dbReference>
<dbReference type="InterPro" id="IPR006139">
    <property type="entry name" value="D-isomer_2_OHA_DH_cat_dom"/>
</dbReference>
<gene>
    <name evidence="6" type="ORF">GCM10010840_31970</name>
</gene>
<dbReference type="PANTHER" id="PTHR10996">
    <property type="entry name" value="2-HYDROXYACID DEHYDROGENASE-RELATED"/>
    <property type="match status" value="1"/>
</dbReference>
<dbReference type="PANTHER" id="PTHR10996:SF178">
    <property type="entry name" value="2-HYDROXYACID DEHYDROGENASE YGL185C-RELATED"/>
    <property type="match status" value="1"/>
</dbReference>
<evidence type="ECO:0000256" key="1">
    <source>
        <dbReference type="ARBA" id="ARBA00023002"/>
    </source>
</evidence>
<accession>A0ABQ2GF45</accession>
<dbReference type="InterPro" id="IPR036291">
    <property type="entry name" value="NAD(P)-bd_dom_sf"/>
</dbReference>
<feature type="domain" description="D-isomer specific 2-hydroxyacid dehydrogenase NAD-binding" evidence="5">
    <location>
        <begin position="109"/>
        <end position="282"/>
    </location>
</feature>
<keyword evidence="2" id="KW-0520">NAD</keyword>
<evidence type="ECO:0000259" key="4">
    <source>
        <dbReference type="Pfam" id="PF00389"/>
    </source>
</evidence>
<dbReference type="CDD" id="cd12156">
    <property type="entry name" value="HPPR"/>
    <property type="match status" value="1"/>
</dbReference>
<dbReference type="InterPro" id="IPR050223">
    <property type="entry name" value="D-isomer_2-hydroxyacid_DH"/>
</dbReference>
<dbReference type="Pfam" id="PF02826">
    <property type="entry name" value="2-Hacid_dh_C"/>
    <property type="match status" value="1"/>
</dbReference>
<proteinExistence type="inferred from homology"/>
<organism evidence="6 7">
    <name type="scientific">Deinococcus aerolatus</name>
    <dbReference type="NCBI Taxonomy" id="522487"/>
    <lineage>
        <taxon>Bacteria</taxon>
        <taxon>Thermotogati</taxon>
        <taxon>Deinococcota</taxon>
        <taxon>Deinococci</taxon>
        <taxon>Deinococcales</taxon>
        <taxon>Deinococcaceae</taxon>
        <taxon>Deinococcus</taxon>
    </lineage>
</organism>
<comment type="similarity">
    <text evidence="3">Belongs to the D-isomer specific 2-hydroxyacid dehydrogenase family.</text>
</comment>
<keyword evidence="1 3" id="KW-0560">Oxidoreductase</keyword>